<dbReference type="CDD" id="cd03710">
    <property type="entry name" value="BipA_TypA_C"/>
    <property type="match status" value="1"/>
</dbReference>
<dbReference type="NCBIfam" id="TIGR00231">
    <property type="entry name" value="small_GTP"/>
    <property type="match status" value="1"/>
</dbReference>
<sequence length="605" mass="68354">MKVQNHLIRNIAIIAHVDHGKTTLVDAIFRKCEVKMKNDSPDERMMDNNDLERERGITIFSKSASVIYKKHQVNIVDTPGHSDFGGEVERVLNMVDGALLLVDAVDGPMPQTKFVLKKALEYGLRPIVVINKMDRPEARPRFVEDNVFDLFVRLGADDEQCDFPIVYASARDGWAVHSSEGPGDDVFELLDLILEQVPPPKVEKAPYFKMLVSNIAYDSFVGQTAYGRITSGTFKKNDTLYIYKEDGKIIPFRATKIIHTEGLEEKEIMEVYPGDIISLAGIDNFDIGDTISSSDEITPMKRISVEEPTVSIHFFPNNSPFAGREGQHVTSRKLKNRLYEESKRNVSIRIVDGSNADEFIVSGRGTLQLGILIETMRREGFEMEISKPKPIYKEIDGKIHEPFEEIIIDVDNEFSGSIIEELCRRKGEITSMGTDPNGSTRIEIVIPSRGLTGFFDVFMSLSRVTGILNQSFGGYIQYKGDIEGRDKGALVVHESGKVSPYALINLKDRGVFFVRPGEDVYKGMVVGENARTNDLHVNVCKEKKLTNMRASGSDHYVKLPPVKKMSLEQLLDYIRDDELLEITPDNFRIRKINMNYVPNYVKNRK</sequence>
<dbReference type="Gene3D" id="3.40.50.300">
    <property type="entry name" value="P-loop containing nucleotide triphosphate hydrolases"/>
    <property type="match status" value="1"/>
</dbReference>
<dbReference type="InterPro" id="IPR035647">
    <property type="entry name" value="EFG_III/V"/>
</dbReference>
<evidence type="ECO:0000313" key="6">
    <source>
        <dbReference type="Proteomes" id="UP000234857"/>
    </source>
</evidence>
<dbReference type="Pfam" id="PF00009">
    <property type="entry name" value="GTP_EFTU"/>
    <property type="match status" value="1"/>
</dbReference>
<dbReference type="PANTHER" id="PTHR42908:SF8">
    <property type="entry name" value="TR-TYPE G DOMAIN-CONTAINING PROTEIN"/>
    <property type="match status" value="1"/>
</dbReference>
<dbReference type="FunFam" id="2.40.50.250:FF:000001">
    <property type="entry name" value="GTP-binding protein TypA"/>
    <property type="match status" value="1"/>
</dbReference>
<dbReference type="SUPFAM" id="SSF52540">
    <property type="entry name" value="P-loop containing nucleoside triphosphate hydrolases"/>
    <property type="match status" value="1"/>
</dbReference>
<dbReference type="InterPro" id="IPR047042">
    <property type="entry name" value="BipA_II"/>
</dbReference>
<dbReference type="EMBL" id="PKTG01000032">
    <property type="protein sequence ID" value="PLX19410.1"/>
    <property type="molecule type" value="Genomic_DNA"/>
</dbReference>
<dbReference type="PROSITE" id="PS00301">
    <property type="entry name" value="G_TR_1"/>
    <property type="match status" value="1"/>
</dbReference>
<evidence type="ECO:0000313" key="5">
    <source>
        <dbReference type="EMBL" id="PLX19410.1"/>
    </source>
</evidence>
<dbReference type="Pfam" id="PF22042">
    <property type="entry name" value="EF-G_D2"/>
    <property type="match status" value="1"/>
</dbReference>
<evidence type="ECO:0000256" key="2">
    <source>
        <dbReference type="ARBA" id="ARBA00023134"/>
    </source>
</evidence>
<proteinExistence type="predicted"/>
<reference evidence="5 6" key="1">
    <citation type="submission" date="2017-11" db="EMBL/GenBank/DDBJ databases">
        <title>Genome-resolved metagenomics identifies genetic mobility, metabolic interactions, and unexpected diversity in perchlorate-reducing communities.</title>
        <authorList>
            <person name="Barnum T.P."/>
            <person name="Figueroa I.A."/>
            <person name="Carlstrom C.I."/>
            <person name="Lucas L.N."/>
            <person name="Engelbrektson A.L."/>
            <person name="Coates J.D."/>
        </authorList>
    </citation>
    <scope>NUCLEOTIDE SEQUENCE [LARGE SCALE GENOMIC DNA]</scope>
    <source>
        <strain evidence="5">BM706</strain>
    </source>
</reference>
<name>A0A2N5ZL58_MUIH1</name>
<dbReference type="Pfam" id="PF00679">
    <property type="entry name" value="EFG_C"/>
    <property type="match status" value="1"/>
</dbReference>
<dbReference type="InterPro" id="IPR048876">
    <property type="entry name" value="BipA_C"/>
</dbReference>
<dbReference type="InterPro" id="IPR047041">
    <property type="entry name" value="BipA_GTP-bd_dom"/>
</dbReference>
<dbReference type="FunFam" id="3.30.70.240:FF:000002">
    <property type="entry name" value="GTP-binding protein TypA"/>
    <property type="match status" value="1"/>
</dbReference>
<dbReference type="PRINTS" id="PR00315">
    <property type="entry name" value="ELONGATNFCT"/>
</dbReference>
<dbReference type="InterPro" id="IPR006298">
    <property type="entry name" value="BipA"/>
</dbReference>
<comment type="caution">
    <text evidence="5">The sequence shown here is derived from an EMBL/GenBank/DDBJ whole genome shotgun (WGS) entry which is preliminary data.</text>
</comment>
<dbReference type="Gene3D" id="3.30.70.870">
    <property type="entry name" value="Elongation Factor G (Translational Gtpase), domain 3"/>
    <property type="match status" value="1"/>
</dbReference>
<organism evidence="5 6">
    <name type="scientific">Muiribacterium halophilum</name>
    <dbReference type="NCBI Taxonomy" id="2053465"/>
    <lineage>
        <taxon>Bacteria</taxon>
        <taxon>Candidatus Muiribacteriota</taxon>
        <taxon>Candidatus Muiribacteriia</taxon>
        <taxon>Candidatus Muiribacteriales</taxon>
        <taxon>Candidatus Muiribacteriaceae</taxon>
        <taxon>Candidatus Muiribacterium</taxon>
    </lineage>
</organism>
<dbReference type="InterPro" id="IPR005225">
    <property type="entry name" value="Small_GTP-bd"/>
</dbReference>
<evidence type="ECO:0000256" key="3">
    <source>
        <dbReference type="ARBA" id="ARBA00035722"/>
    </source>
</evidence>
<dbReference type="InterPro" id="IPR009000">
    <property type="entry name" value="Transl_B-barrel_sf"/>
</dbReference>
<dbReference type="CDD" id="cd03691">
    <property type="entry name" value="BipA_TypA_II"/>
    <property type="match status" value="1"/>
</dbReference>
<protein>
    <recommendedName>
        <fullName evidence="3">50S ribosomal subunit assembly factor BipA</fullName>
    </recommendedName>
</protein>
<gene>
    <name evidence="5" type="primary">typA</name>
    <name evidence="5" type="ORF">C0601_01940</name>
</gene>
<accession>A0A2N5ZL58</accession>
<dbReference type="Proteomes" id="UP000234857">
    <property type="component" value="Unassembled WGS sequence"/>
</dbReference>
<keyword evidence="2" id="KW-0342">GTP-binding</keyword>
<dbReference type="InterPro" id="IPR047043">
    <property type="entry name" value="BipA_III"/>
</dbReference>
<dbReference type="GO" id="GO:1990904">
    <property type="term" value="C:ribonucleoprotein complex"/>
    <property type="evidence" value="ECO:0007669"/>
    <property type="project" value="TreeGrafter"/>
</dbReference>
<dbReference type="SUPFAM" id="SSF50447">
    <property type="entry name" value="Translation proteins"/>
    <property type="match status" value="1"/>
</dbReference>
<dbReference type="GO" id="GO:0005525">
    <property type="term" value="F:GTP binding"/>
    <property type="evidence" value="ECO:0007669"/>
    <property type="project" value="UniProtKB-KW"/>
</dbReference>
<feature type="domain" description="Tr-type G" evidence="4">
    <location>
        <begin position="6"/>
        <end position="201"/>
    </location>
</feature>
<dbReference type="NCBIfam" id="TIGR01394">
    <property type="entry name" value="TypA_BipA"/>
    <property type="match status" value="1"/>
</dbReference>
<dbReference type="PROSITE" id="PS51722">
    <property type="entry name" value="G_TR_2"/>
    <property type="match status" value="1"/>
</dbReference>
<dbReference type="GO" id="GO:0003924">
    <property type="term" value="F:GTPase activity"/>
    <property type="evidence" value="ECO:0007669"/>
    <property type="project" value="InterPro"/>
</dbReference>
<evidence type="ECO:0000259" key="4">
    <source>
        <dbReference type="PROSITE" id="PS51722"/>
    </source>
</evidence>
<dbReference type="CDD" id="cd01891">
    <property type="entry name" value="TypA_BipA"/>
    <property type="match status" value="1"/>
</dbReference>
<dbReference type="InterPro" id="IPR042116">
    <property type="entry name" value="TypA/BipA_C"/>
</dbReference>
<dbReference type="FunFam" id="3.40.50.300:FF:000055">
    <property type="entry name" value="GTP-binding protein TypA"/>
    <property type="match status" value="1"/>
</dbReference>
<dbReference type="Gene3D" id="3.30.70.240">
    <property type="match status" value="1"/>
</dbReference>
<keyword evidence="1" id="KW-0547">Nucleotide-binding</keyword>
<dbReference type="Gene3D" id="2.40.50.250">
    <property type="entry name" value="bipa protein"/>
    <property type="match status" value="1"/>
</dbReference>
<dbReference type="FunFam" id="3.30.70.870:FF:000003">
    <property type="entry name" value="GTP-binding protein TypA"/>
    <property type="match status" value="1"/>
</dbReference>
<dbReference type="InterPro" id="IPR000795">
    <property type="entry name" value="T_Tr_GTP-bd_dom"/>
</dbReference>
<dbReference type="InterPro" id="IPR027417">
    <property type="entry name" value="P-loop_NTPase"/>
</dbReference>
<dbReference type="InterPro" id="IPR035651">
    <property type="entry name" value="BipA_V"/>
</dbReference>
<dbReference type="CDD" id="cd16263">
    <property type="entry name" value="BipA_III"/>
    <property type="match status" value="1"/>
</dbReference>
<dbReference type="InterPro" id="IPR031157">
    <property type="entry name" value="G_TR_CS"/>
</dbReference>
<evidence type="ECO:0000256" key="1">
    <source>
        <dbReference type="ARBA" id="ARBA00022741"/>
    </source>
</evidence>
<dbReference type="SUPFAM" id="SSF54980">
    <property type="entry name" value="EF-G C-terminal domain-like"/>
    <property type="match status" value="2"/>
</dbReference>
<dbReference type="PANTHER" id="PTHR42908">
    <property type="entry name" value="TRANSLATION ELONGATION FACTOR-RELATED"/>
    <property type="match status" value="1"/>
</dbReference>
<dbReference type="InterPro" id="IPR000640">
    <property type="entry name" value="EFG_V-like"/>
</dbReference>
<dbReference type="AlphaFoldDB" id="A0A2N5ZL58"/>
<dbReference type="Pfam" id="PF21018">
    <property type="entry name" value="BipA_C"/>
    <property type="match status" value="1"/>
</dbReference>
<dbReference type="InterPro" id="IPR053905">
    <property type="entry name" value="EF-G-like_DII"/>
</dbReference>
<dbReference type="Gene3D" id="2.40.30.10">
    <property type="entry name" value="Translation factors"/>
    <property type="match status" value="1"/>
</dbReference>
<dbReference type="GO" id="GO:0005829">
    <property type="term" value="C:cytosol"/>
    <property type="evidence" value="ECO:0007669"/>
    <property type="project" value="TreeGrafter"/>
</dbReference>